<name>I5B058_9BACT</name>
<dbReference type="RefSeq" id="WP_004071713.1">
    <property type="nucleotide sequence ID" value="NZ_CM001488.1"/>
</dbReference>
<dbReference type="PANTHER" id="PTHR22946:SF9">
    <property type="entry name" value="POLYKETIDE TRANSFERASE AF380"/>
    <property type="match status" value="1"/>
</dbReference>
<dbReference type="SUPFAM" id="SSF53474">
    <property type="entry name" value="alpha/beta-Hydrolases"/>
    <property type="match status" value="1"/>
</dbReference>
<dbReference type="PROSITE" id="PS00708">
    <property type="entry name" value="PRO_ENDOPEP_SER"/>
    <property type="match status" value="1"/>
</dbReference>
<gene>
    <name evidence="3" type="ORF">DespoDRAFT_00894</name>
</gene>
<dbReference type="InterPro" id="IPR002925">
    <property type="entry name" value="Dienelactn_hydro"/>
</dbReference>
<evidence type="ECO:0000259" key="2">
    <source>
        <dbReference type="Pfam" id="PF01738"/>
    </source>
</evidence>
<reference evidence="3 4" key="1">
    <citation type="submission" date="2011-09" db="EMBL/GenBank/DDBJ databases">
        <authorList>
            <consortium name="US DOE Joint Genome Institute (JGI-PGF)"/>
            <person name="Lucas S."/>
            <person name="Han J."/>
            <person name="Lapidus A."/>
            <person name="Cheng J.-F."/>
            <person name="Goodwin L."/>
            <person name="Pitluck S."/>
            <person name="Peters L."/>
            <person name="Land M.L."/>
            <person name="Hauser L."/>
            <person name="Orellana R."/>
            <person name="Lovley D."/>
            <person name="Woyke T.J."/>
        </authorList>
    </citation>
    <scope>NUCLEOTIDE SEQUENCE [LARGE SCALE GENOMIC DNA]</scope>
    <source>
        <strain evidence="3 4">2ac9</strain>
    </source>
</reference>
<accession>I5B058</accession>
<dbReference type="PANTHER" id="PTHR22946">
    <property type="entry name" value="DIENELACTONE HYDROLASE DOMAIN-CONTAINING PROTEIN-RELATED"/>
    <property type="match status" value="1"/>
</dbReference>
<reference evidence="3 4" key="2">
    <citation type="submission" date="2012-02" db="EMBL/GenBank/DDBJ databases">
        <title>Improved High-Quality Draft sequence of Desulfobacter postgatei 2ac9.</title>
        <authorList>
            <consortium name="US DOE Joint Genome Institute"/>
            <person name="Lucas S."/>
            <person name="Han J."/>
            <person name="Lapidus A."/>
            <person name="Cheng J.-F."/>
            <person name="Goodwin L."/>
            <person name="Pitluck S."/>
            <person name="Peters L."/>
            <person name="Ovchinnikova G."/>
            <person name="Held B."/>
            <person name="Detter J.C."/>
            <person name="Han C."/>
            <person name="Tapia R."/>
            <person name="Land M."/>
            <person name="Hauser L."/>
            <person name="Kyrpides N."/>
            <person name="Ivanova N."/>
            <person name="Pagani I."/>
            <person name="Orellana R."/>
            <person name="Lovley D."/>
            <person name="Woyke T."/>
        </authorList>
    </citation>
    <scope>NUCLEOTIDE SEQUENCE [LARGE SCALE GENOMIC DNA]</scope>
    <source>
        <strain evidence="3 4">2ac9</strain>
    </source>
</reference>
<dbReference type="InterPro" id="IPR050261">
    <property type="entry name" value="FrsA_esterase"/>
</dbReference>
<organism evidence="3 4">
    <name type="scientific">Desulfobacter postgatei 2ac9</name>
    <dbReference type="NCBI Taxonomy" id="879212"/>
    <lineage>
        <taxon>Bacteria</taxon>
        <taxon>Pseudomonadati</taxon>
        <taxon>Thermodesulfobacteriota</taxon>
        <taxon>Desulfobacteria</taxon>
        <taxon>Desulfobacterales</taxon>
        <taxon>Desulfobacteraceae</taxon>
        <taxon>Desulfobacter</taxon>
    </lineage>
</organism>
<dbReference type="InterPro" id="IPR002471">
    <property type="entry name" value="Pept_S9_AS"/>
</dbReference>
<dbReference type="HOGENOM" id="CLU_078509_0_0_7"/>
<dbReference type="EMBL" id="CM001488">
    <property type="protein sequence ID" value="EIM62871.1"/>
    <property type="molecule type" value="Genomic_DNA"/>
</dbReference>
<dbReference type="OrthoDB" id="1412847at2"/>
<proteinExistence type="predicted"/>
<dbReference type="Pfam" id="PF01738">
    <property type="entry name" value="DLH"/>
    <property type="match status" value="1"/>
</dbReference>
<dbReference type="Proteomes" id="UP000005778">
    <property type="component" value="Chromosome"/>
</dbReference>
<dbReference type="eggNOG" id="COG0412">
    <property type="taxonomic scope" value="Bacteria"/>
</dbReference>
<dbReference type="GO" id="GO:0006508">
    <property type="term" value="P:proteolysis"/>
    <property type="evidence" value="ECO:0007669"/>
    <property type="project" value="InterPro"/>
</dbReference>
<sequence length="309" mass="34206">MLSKKMVILLAYGFVFSFLQVSHAFEEKGCPVNWQPVISFEEFQISDIEQDPPEEITVKGKLKLPVACQSRKKRFIPKKNLPAVVILHGSGGVDSRGDFYARALNAAGIATFEIDMWEAREISSAADRPSLPFFNCPDAFGALKFLSEHSNIDPDRIGVLGFSWGGVVTMASATKHYAAQFGGDLRFAAHVAHYPVCYAYSPDSSIPGLKFSDLTGAPILIQIGEEDDYDNGSGPCFALKDSLDSEERPLLEVIAYEGAFHGWDRLEVPIKITDSFSNLGRDGEVEIIPDVDQAYKSRRNVVRFFLQNL</sequence>
<dbReference type="GO" id="GO:0052689">
    <property type="term" value="F:carboxylic ester hydrolase activity"/>
    <property type="evidence" value="ECO:0007669"/>
    <property type="project" value="UniProtKB-ARBA"/>
</dbReference>
<dbReference type="Gene3D" id="3.40.50.1820">
    <property type="entry name" value="alpha/beta hydrolase"/>
    <property type="match status" value="1"/>
</dbReference>
<dbReference type="InterPro" id="IPR029058">
    <property type="entry name" value="AB_hydrolase_fold"/>
</dbReference>
<evidence type="ECO:0000313" key="3">
    <source>
        <dbReference type="EMBL" id="EIM62871.1"/>
    </source>
</evidence>
<evidence type="ECO:0000313" key="4">
    <source>
        <dbReference type="Proteomes" id="UP000005778"/>
    </source>
</evidence>
<dbReference type="AlphaFoldDB" id="I5B058"/>
<keyword evidence="4" id="KW-1185">Reference proteome</keyword>
<keyword evidence="1 3" id="KW-0378">Hydrolase</keyword>
<evidence type="ECO:0000256" key="1">
    <source>
        <dbReference type="ARBA" id="ARBA00022801"/>
    </source>
</evidence>
<dbReference type="STRING" id="879212.DespoDRAFT_00894"/>
<feature type="domain" description="Dienelactone hydrolase" evidence="2">
    <location>
        <begin position="76"/>
        <end position="263"/>
    </location>
</feature>
<dbReference type="GO" id="GO:0004252">
    <property type="term" value="F:serine-type endopeptidase activity"/>
    <property type="evidence" value="ECO:0007669"/>
    <property type="project" value="InterPro"/>
</dbReference>
<protein>
    <submittedName>
        <fullName evidence="3">Dienelactone hydrolase-like enzyme</fullName>
    </submittedName>
</protein>